<keyword evidence="3 6" id="KW-1133">Transmembrane helix</keyword>
<evidence type="ECO:0000256" key="6">
    <source>
        <dbReference type="SAM" id="Phobius"/>
    </source>
</evidence>
<dbReference type="Pfam" id="PF08592">
    <property type="entry name" value="Anthrone_oxy"/>
    <property type="match status" value="1"/>
</dbReference>
<dbReference type="RefSeq" id="XP_001912567.1">
    <property type="nucleotide sequence ID" value="XM_001912532.1"/>
</dbReference>
<feature type="transmembrane region" description="Helical" evidence="6">
    <location>
        <begin position="62"/>
        <end position="80"/>
    </location>
</feature>
<accession>B2AAD7</accession>
<feature type="non-terminal residue" evidence="7">
    <location>
        <position position="1"/>
    </location>
</feature>
<dbReference type="VEuPathDB" id="FungiDB:PODANS_1_3680"/>
<name>B2AAD7_PODAN</name>
<evidence type="ECO:0000256" key="2">
    <source>
        <dbReference type="ARBA" id="ARBA00022692"/>
    </source>
</evidence>
<evidence type="ECO:0000313" key="7">
    <source>
        <dbReference type="EMBL" id="CAP60049.1"/>
    </source>
</evidence>
<dbReference type="HOGENOM" id="CLU_105974_2_1_1"/>
<feature type="transmembrane region" description="Helical" evidence="6">
    <location>
        <begin position="87"/>
        <end position="108"/>
    </location>
</feature>
<gene>
    <name evidence="7" type="ORF">PODANS_1_3680</name>
</gene>
<keyword evidence="2 6" id="KW-0812">Transmembrane</keyword>
<protein>
    <submittedName>
        <fullName evidence="7">Podospora anserina S mat+ genomic DNA chromosome 1, supercontig 1</fullName>
    </submittedName>
</protein>
<dbReference type="GO" id="GO:0016020">
    <property type="term" value="C:membrane"/>
    <property type="evidence" value="ECO:0007669"/>
    <property type="project" value="UniProtKB-SubCell"/>
</dbReference>
<organism evidence="7">
    <name type="scientific">Podospora anserina (strain S / ATCC MYA-4624 / DSM 980 / FGSC 10383)</name>
    <name type="common">Pleurage anserina</name>
    <dbReference type="NCBI Taxonomy" id="515849"/>
    <lineage>
        <taxon>Eukaryota</taxon>
        <taxon>Fungi</taxon>
        <taxon>Dikarya</taxon>
        <taxon>Ascomycota</taxon>
        <taxon>Pezizomycotina</taxon>
        <taxon>Sordariomycetes</taxon>
        <taxon>Sordariomycetidae</taxon>
        <taxon>Sordariales</taxon>
        <taxon>Podosporaceae</taxon>
        <taxon>Podospora</taxon>
        <taxon>Podospora anserina</taxon>
    </lineage>
</organism>
<dbReference type="InterPro" id="IPR013901">
    <property type="entry name" value="Anthrone_oxy"/>
</dbReference>
<dbReference type="OrthoDB" id="5954308at2759"/>
<dbReference type="KEGG" id="pan:PODANSg09616"/>
<sequence>KPIKMSLSKPSLPLIKTSTLLLTAFTTGLSLTFSTLITPLLLTSPTPLMLQQWKKVFLTGKSHMPPLSILSAIGFFYLAAKSPAHRNLWTTAGGLSVGVIPYTLALMMGTNNALLKREADLTARVKTSGAVVVSESEEKGAKELVDWWGVLNLGRTGMLLGALGVGAWTSLH</sequence>
<dbReference type="GeneID" id="6196839"/>
<comment type="subcellular location">
    <subcellularLocation>
        <location evidence="1">Membrane</location>
        <topology evidence="1">Multi-pass membrane protein</topology>
    </subcellularLocation>
</comment>
<feature type="transmembrane region" description="Helical" evidence="6">
    <location>
        <begin position="20"/>
        <end position="42"/>
    </location>
</feature>
<dbReference type="PANTHER" id="PTHR35042:SF1">
    <property type="entry name" value="DUF1772-DOMAIN-CONTAINING PROTEIN"/>
    <property type="match status" value="1"/>
</dbReference>
<reference evidence="7" key="2">
    <citation type="submission" date="2008-07" db="EMBL/GenBank/DDBJ databases">
        <authorList>
            <person name="Genoscope - CEA"/>
        </authorList>
    </citation>
    <scope>NUCLEOTIDE SEQUENCE</scope>
    <source>
        <strain evidence="7">S mat+</strain>
    </source>
</reference>
<dbReference type="AlphaFoldDB" id="B2AAD7"/>
<evidence type="ECO:0000256" key="4">
    <source>
        <dbReference type="ARBA" id="ARBA00023136"/>
    </source>
</evidence>
<evidence type="ECO:0000256" key="5">
    <source>
        <dbReference type="ARBA" id="ARBA00034313"/>
    </source>
</evidence>
<dbReference type="PANTHER" id="PTHR35042">
    <property type="entry name" value="ANTHRONE OXYGENASE ENCC"/>
    <property type="match status" value="1"/>
</dbReference>
<reference evidence="7" key="1">
    <citation type="journal article" date="2008" name="Genome Biol.">
        <title>The genome sequence of the model ascomycete fungus Podospora anserina.</title>
        <authorList>
            <person name="Espagne E."/>
            <person name="Lespinet O."/>
            <person name="Malagnac F."/>
            <person name="Da Silva C."/>
            <person name="Jaillon O."/>
            <person name="Porcel B.M."/>
            <person name="Couloux A."/>
            <person name="Aury J.-M."/>
            <person name="Segurens B."/>
            <person name="Poulain J."/>
            <person name="Anthouard V."/>
            <person name="Grossetete S."/>
            <person name="Khalili H."/>
            <person name="Coppin E."/>
            <person name="Dequard-Chablat M."/>
            <person name="Picard M."/>
            <person name="Contamine V."/>
            <person name="Arnaise S."/>
            <person name="Bourdais A."/>
            <person name="Berteaux-Lecellier V."/>
            <person name="Gautheret D."/>
            <person name="de Vries R.P."/>
            <person name="Battaglia E."/>
            <person name="Coutinho P.M."/>
            <person name="Danchin E.G.J."/>
            <person name="Henrissat B."/>
            <person name="El Khoury R."/>
            <person name="Sainsard-Chanet A."/>
            <person name="Boivin A."/>
            <person name="Pinan-Lucarre B."/>
            <person name="Sellem C.H."/>
            <person name="Debuchy R."/>
            <person name="Wincker P."/>
            <person name="Weissenbach J."/>
            <person name="Silar P."/>
        </authorList>
    </citation>
    <scope>NUCLEOTIDE SEQUENCE [LARGE SCALE GENOMIC DNA]</scope>
    <source>
        <strain evidence="7">S mat+</strain>
    </source>
</reference>
<evidence type="ECO:0000256" key="3">
    <source>
        <dbReference type="ARBA" id="ARBA00022989"/>
    </source>
</evidence>
<proteinExistence type="inferred from homology"/>
<dbReference type="EMBL" id="CU633438">
    <property type="protein sequence ID" value="CAP60049.1"/>
    <property type="molecule type" value="Genomic_DNA"/>
</dbReference>
<keyword evidence="4 6" id="KW-0472">Membrane</keyword>
<comment type="similarity">
    <text evidence="5">Belongs to the anthrone oxygenase family.</text>
</comment>
<evidence type="ECO:0000256" key="1">
    <source>
        <dbReference type="ARBA" id="ARBA00004141"/>
    </source>
</evidence>